<feature type="compositionally biased region" description="Basic and acidic residues" evidence="1">
    <location>
        <begin position="341"/>
        <end position="361"/>
    </location>
</feature>
<proteinExistence type="predicted"/>
<evidence type="ECO:0000313" key="4">
    <source>
        <dbReference type="Proteomes" id="UP000266188"/>
    </source>
</evidence>
<feature type="compositionally biased region" description="Polar residues" evidence="1">
    <location>
        <begin position="668"/>
        <end position="678"/>
    </location>
</feature>
<feature type="region of interest" description="Disordered" evidence="1">
    <location>
        <begin position="241"/>
        <end position="561"/>
    </location>
</feature>
<feature type="compositionally biased region" description="Basic and acidic residues" evidence="1">
    <location>
        <begin position="385"/>
        <end position="418"/>
    </location>
</feature>
<dbReference type="InterPro" id="IPR058348">
    <property type="entry name" value="DUF8035"/>
</dbReference>
<feature type="compositionally biased region" description="Basic and acidic residues" evidence="1">
    <location>
        <begin position="531"/>
        <end position="542"/>
    </location>
</feature>
<comment type="caution">
    <text evidence="3">The sequence shown here is derived from an EMBL/GenBank/DDBJ whole genome shotgun (WGS) entry which is preliminary data.</text>
</comment>
<dbReference type="AlphaFoldDB" id="A0A3A2Z957"/>
<feature type="region of interest" description="Disordered" evidence="1">
    <location>
        <begin position="1"/>
        <end position="34"/>
    </location>
</feature>
<organism evidence="3 4">
    <name type="scientific">Aspergillus sclerotialis</name>
    <dbReference type="NCBI Taxonomy" id="2070753"/>
    <lineage>
        <taxon>Eukaryota</taxon>
        <taxon>Fungi</taxon>
        <taxon>Dikarya</taxon>
        <taxon>Ascomycota</taxon>
        <taxon>Pezizomycotina</taxon>
        <taxon>Eurotiomycetes</taxon>
        <taxon>Eurotiomycetidae</taxon>
        <taxon>Eurotiales</taxon>
        <taxon>Aspergillaceae</taxon>
        <taxon>Aspergillus</taxon>
        <taxon>Aspergillus subgen. Polypaecilum</taxon>
    </lineage>
</organism>
<evidence type="ECO:0000256" key="1">
    <source>
        <dbReference type="SAM" id="MobiDB-lite"/>
    </source>
</evidence>
<dbReference type="EMBL" id="MVGC01000497">
    <property type="protein sequence ID" value="RJE18763.1"/>
    <property type="molecule type" value="Genomic_DNA"/>
</dbReference>
<feature type="region of interest" description="Disordered" evidence="1">
    <location>
        <begin position="72"/>
        <end position="144"/>
    </location>
</feature>
<feature type="compositionally biased region" description="Basic and acidic residues" evidence="1">
    <location>
        <begin position="618"/>
        <end position="639"/>
    </location>
</feature>
<feature type="compositionally biased region" description="Basic and acidic residues" evidence="1">
    <location>
        <begin position="455"/>
        <end position="466"/>
    </location>
</feature>
<feature type="region of interest" description="Disordered" evidence="1">
    <location>
        <begin position="179"/>
        <end position="215"/>
    </location>
</feature>
<accession>A0A3A2Z957</accession>
<evidence type="ECO:0000259" key="2">
    <source>
        <dbReference type="Pfam" id="PF26118"/>
    </source>
</evidence>
<reference evidence="4" key="1">
    <citation type="submission" date="2017-02" db="EMBL/GenBank/DDBJ databases">
        <authorList>
            <person name="Tafer H."/>
            <person name="Lopandic K."/>
        </authorList>
    </citation>
    <scope>NUCLEOTIDE SEQUENCE [LARGE SCALE GENOMIC DNA]</scope>
    <source>
        <strain evidence="4">CBS 366.77</strain>
    </source>
</reference>
<keyword evidence="4" id="KW-1185">Reference proteome</keyword>
<feature type="compositionally biased region" description="Basic and acidic residues" evidence="1">
    <location>
        <begin position="278"/>
        <end position="300"/>
    </location>
</feature>
<feature type="region of interest" description="Disordered" evidence="1">
    <location>
        <begin position="618"/>
        <end position="688"/>
    </location>
</feature>
<feature type="compositionally biased region" description="Basic residues" evidence="1">
    <location>
        <begin position="475"/>
        <end position="484"/>
    </location>
</feature>
<feature type="compositionally biased region" description="Acidic residues" evidence="1">
    <location>
        <begin position="643"/>
        <end position="655"/>
    </location>
</feature>
<dbReference type="Pfam" id="PF26118">
    <property type="entry name" value="DUF8035"/>
    <property type="match status" value="1"/>
</dbReference>
<name>A0A3A2Z957_9EURO</name>
<feature type="compositionally biased region" description="Polar residues" evidence="1">
    <location>
        <begin position="101"/>
        <end position="134"/>
    </location>
</feature>
<feature type="compositionally biased region" description="Basic and acidic residues" evidence="1">
    <location>
        <begin position="429"/>
        <end position="444"/>
    </location>
</feature>
<feature type="compositionally biased region" description="Low complexity" evidence="1">
    <location>
        <begin position="495"/>
        <end position="504"/>
    </location>
</feature>
<feature type="domain" description="DUF8035" evidence="2">
    <location>
        <begin position="562"/>
        <end position="614"/>
    </location>
</feature>
<dbReference type="Proteomes" id="UP000266188">
    <property type="component" value="Unassembled WGS sequence"/>
</dbReference>
<feature type="compositionally biased region" description="Basic residues" evidence="1">
    <location>
        <begin position="445"/>
        <end position="454"/>
    </location>
</feature>
<dbReference type="PANTHER" id="PTHR42081">
    <property type="entry name" value="ZINC FINGER PROTEIN DHHC DOMAIN CONTAINING PROTEIN"/>
    <property type="match status" value="1"/>
</dbReference>
<feature type="compositionally biased region" description="Basic and acidic residues" evidence="1">
    <location>
        <begin position="80"/>
        <end position="96"/>
    </location>
</feature>
<gene>
    <name evidence="3" type="ORF">PHISCL_08902</name>
</gene>
<evidence type="ECO:0000313" key="3">
    <source>
        <dbReference type="EMBL" id="RJE18763.1"/>
    </source>
</evidence>
<protein>
    <recommendedName>
        <fullName evidence="2">DUF8035 domain-containing protein</fullName>
    </recommendedName>
</protein>
<feature type="compositionally biased region" description="Polar residues" evidence="1">
    <location>
        <begin position="24"/>
        <end position="34"/>
    </location>
</feature>
<dbReference type="PANTHER" id="PTHR42081:SF1">
    <property type="entry name" value="ZINC FINGER PROTEIN DHHC DOMAIN CONTAINING PROTEIN"/>
    <property type="match status" value="1"/>
</dbReference>
<dbReference type="OrthoDB" id="5418088at2759"/>
<sequence length="688" mass="78685">MSYSARYRPSSPGSRNMIDPMRASTGTVQLSSSYDPYDITAGRYGYTPYPSDYQYPSSYSYDPHFSHERRLEALPVSSKTYRDPGHSTKLRTEYTVRPRQRSSTASGGDSYQPTVRGTGRSSLDTRLPVITSSYGRPPSPLPPEPDRYLIPASSRHGHLHQGLYNTDYASDTGRLGPHHAVARHRTGNGAYRVYPPSGRKRYSTSGGYKKGQDIDDYDAYSYTTPREQFEKESLARMNYHRNARRRERPMSMDSIDGYPQLYSKKEPRELGPPPSQRGFDKVDRDMRARHSTHGSRDDGVSHGTDGSRQLVPISLHQDDDGYSSYREDHGDRYRRSHRNRRHDDSRTRYIEEDRAQRKRNADPSTPGPEKGMGTAALAGGYPEELDYKRSRADPRHSRDPDHRRSRNETSGRESERRNRTYQSRKPRGSGRESDASTSDEDVRYKRSASARRRYDKSDSSSDKEGRSQYLTVEKPRRRPSRSRHRGEDDRPSRISSQQGSTSGQEEINRSLVPDSPSVKEPEAPPKGILKPPRDKFPEEPNPIREGVAPLKDAHKKGIPPGARWTKIDRRLVNPAALEACHERFEERPTCVIVLRVLTKEEIQVFAAKTQEIRESDARYKEYTRDRRKRREEERRRGRNQDSSSDDEDEDDDDNELLAIEGATESEKPQSPSTHTKAPSQPGPELARD</sequence>